<evidence type="ECO:0000313" key="2">
    <source>
        <dbReference type="EMBL" id="GMS85214.1"/>
    </source>
</evidence>
<feature type="non-terminal residue" evidence="2">
    <location>
        <position position="1"/>
    </location>
</feature>
<name>A0AAV5SV24_9BILA</name>
<sequence length="66" mass="7175">SRALAPNLEKRPAPGGFQSAASAPPGELSKMGDSIAQDGRPSSFSSILFTIFRRAYHCCTKMKRYL</sequence>
<gene>
    <name evidence="2" type="ORF">PENTCL1PPCAC_7389</name>
</gene>
<proteinExistence type="predicted"/>
<dbReference type="EMBL" id="BTSX01000002">
    <property type="protein sequence ID" value="GMS85214.1"/>
    <property type="molecule type" value="Genomic_DNA"/>
</dbReference>
<evidence type="ECO:0000256" key="1">
    <source>
        <dbReference type="SAM" id="MobiDB-lite"/>
    </source>
</evidence>
<feature type="region of interest" description="Disordered" evidence="1">
    <location>
        <begin position="1"/>
        <end position="41"/>
    </location>
</feature>
<keyword evidence="3" id="KW-1185">Reference proteome</keyword>
<protein>
    <submittedName>
        <fullName evidence="2">Uncharacterized protein</fullName>
    </submittedName>
</protein>
<comment type="caution">
    <text evidence="2">The sequence shown here is derived from an EMBL/GenBank/DDBJ whole genome shotgun (WGS) entry which is preliminary data.</text>
</comment>
<dbReference type="Proteomes" id="UP001432027">
    <property type="component" value="Unassembled WGS sequence"/>
</dbReference>
<organism evidence="2 3">
    <name type="scientific">Pristionchus entomophagus</name>
    <dbReference type="NCBI Taxonomy" id="358040"/>
    <lineage>
        <taxon>Eukaryota</taxon>
        <taxon>Metazoa</taxon>
        <taxon>Ecdysozoa</taxon>
        <taxon>Nematoda</taxon>
        <taxon>Chromadorea</taxon>
        <taxon>Rhabditida</taxon>
        <taxon>Rhabditina</taxon>
        <taxon>Diplogasteromorpha</taxon>
        <taxon>Diplogasteroidea</taxon>
        <taxon>Neodiplogasteridae</taxon>
        <taxon>Pristionchus</taxon>
    </lineage>
</organism>
<accession>A0AAV5SV24</accession>
<reference evidence="2" key="1">
    <citation type="submission" date="2023-10" db="EMBL/GenBank/DDBJ databases">
        <title>Genome assembly of Pristionchus species.</title>
        <authorList>
            <person name="Yoshida K."/>
            <person name="Sommer R.J."/>
        </authorList>
    </citation>
    <scope>NUCLEOTIDE SEQUENCE</scope>
    <source>
        <strain evidence="2">RS0144</strain>
    </source>
</reference>
<evidence type="ECO:0000313" key="3">
    <source>
        <dbReference type="Proteomes" id="UP001432027"/>
    </source>
</evidence>
<dbReference type="AlphaFoldDB" id="A0AAV5SV24"/>